<organism evidence="3 4">
    <name type="scientific">Candidatus Faecivivens stercoripullorum</name>
    <dbReference type="NCBI Taxonomy" id="2840805"/>
    <lineage>
        <taxon>Bacteria</taxon>
        <taxon>Bacillati</taxon>
        <taxon>Bacillota</taxon>
        <taxon>Clostridia</taxon>
        <taxon>Eubacteriales</taxon>
        <taxon>Oscillospiraceae</taxon>
        <taxon>Oscillospiraceae incertae sedis</taxon>
        <taxon>Candidatus Faecivivens</taxon>
    </lineage>
</organism>
<dbReference type="InterPro" id="IPR029149">
    <property type="entry name" value="Creatin/AminoP/Spt16_N"/>
</dbReference>
<dbReference type="PANTHER" id="PTHR46112:SF3">
    <property type="entry name" value="AMINOPEPTIDASE YPDF"/>
    <property type="match status" value="1"/>
</dbReference>
<sequence>MNQERIGRVLNAMRAEGLPQMIVTDPLSIRYLTGVDIFPGERMLALLLREDGEHTFFINILFPEPVSSLPVVRFSDTDDGPALIADRLIPGQPVGIDKTWPARFLLRLMEVRPGEYRNGSACIDWVRAVKDEEERDKMRVSSAVNDACMADFVAALHPGATEKELEEEFIRIYAKHGCEGVSFTPIVGFGKNAADPHHGNDGTKLEKGMCVLLDVGGIYDGYCSDMTRTFFTAEPSEEERKVYELVRAANEAAEAMIRPGARLCDIDAAARNVIEAAGYGDQFTHRLGHFIGLEDHEYGDVSSNFDHPVEEGMCFSIEPGIYLEGKFGVRIEDLIIVTKDGCEVLNKYPKQLTVLDLWK</sequence>
<dbReference type="Proteomes" id="UP000824160">
    <property type="component" value="Unassembled WGS sequence"/>
</dbReference>
<evidence type="ECO:0000313" key="4">
    <source>
        <dbReference type="Proteomes" id="UP000824160"/>
    </source>
</evidence>
<name>A0A9D1H6D8_9FIRM</name>
<keyword evidence="3" id="KW-0378">Hydrolase</keyword>
<dbReference type="CDD" id="cd01092">
    <property type="entry name" value="APP-like"/>
    <property type="match status" value="1"/>
</dbReference>
<dbReference type="InterPro" id="IPR000994">
    <property type="entry name" value="Pept_M24"/>
</dbReference>
<reference evidence="3" key="1">
    <citation type="submission" date="2020-10" db="EMBL/GenBank/DDBJ databases">
        <authorList>
            <person name="Gilroy R."/>
        </authorList>
    </citation>
    <scope>NUCLEOTIDE SEQUENCE</scope>
    <source>
        <strain evidence="3">ChiBcec7-5410</strain>
    </source>
</reference>
<evidence type="ECO:0000313" key="3">
    <source>
        <dbReference type="EMBL" id="HIT93922.1"/>
    </source>
</evidence>
<accession>A0A9D1H6D8</accession>
<dbReference type="GO" id="GO:0004177">
    <property type="term" value="F:aminopeptidase activity"/>
    <property type="evidence" value="ECO:0007669"/>
    <property type="project" value="UniProtKB-KW"/>
</dbReference>
<keyword evidence="3" id="KW-0031">Aminopeptidase</keyword>
<protein>
    <submittedName>
        <fullName evidence="3">Aminopeptidase P family protein</fullName>
    </submittedName>
</protein>
<dbReference type="InterPro" id="IPR000587">
    <property type="entry name" value="Creatinase_N"/>
</dbReference>
<evidence type="ECO:0000259" key="1">
    <source>
        <dbReference type="Pfam" id="PF00557"/>
    </source>
</evidence>
<dbReference type="PANTHER" id="PTHR46112">
    <property type="entry name" value="AMINOPEPTIDASE"/>
    <property type="match status" value="1"/>
</dbReference>
<feature type="domain" description="Creatinase N-terminal" evidence="2">
    <location>
        <begin position="5"/>
        <end position="129"/>
    </location>
</feature>
<dbReference type="InterPro" id="IPR050659">
    <property type="entry name" value="Peptidase_M24B"/>
</dbReference>
<feature type="domain" description="Peptidase M24" evidence="1">
    <location>
        <begin position="137"/>
        <end position="339"/>
    </location>
</feature>
<dbReference type="AlphaFoldDB" id="A0A9D1H6D8"/>
<comment type="caution">
    <text evidence="3">The sequence shown here is derived from an EMBL/GenBank/DDBJ whole genome shotgun (WGS) entry which is preliminary data.</text>
</comment>
<dbReference type="EMBL" id="DVLW01000050">
    <property type="protein sequence ID" value="HIT93922.1"/>
    <property type="molecule type" value="Genomic_DNA"/>
</dbReference>
<dbReference type="Pfam" id="PF00557">
    <property type="entry name" value="Peptidase_M24"/>
    <property type="match status" value="1"/>
</dbReference>
<reference evidence="3" key="2">
    <citation type="journal article" date="2021" name="PeerJ">
        <title>Extensive microbial diversity within the chicken gut microbiome revealed by metagenomics and culture.</title>
        <authorList>
            <person name="Gilroy R."/>
            <person name="Ravi A."/>
            <person name="Getino M."/>
            <person name="Pursley I."/>
            <person name="Horton D.L."/>
            <person name="Alikhan N.F."/>
            <person name="Baker D."/>
            <person name="Gharbi K."/>
            <person name="Hall N."/>
            <person name="Watson M."/>
            <person name="Adriaenssens E.M."/>
            <person name="Foster-Nyarko E."/>
            <person name="Jarju S."/>
            <person name="Secka A."/>
            <person name="Antonio M."/>
            <person name="Oren A."/>
            <person name="Chaudhuri R.R."/>
            <person name="La Ragione R."/>
            <person name="Hildebrand F."/>
            <person name="Pallen M.J."/>
        </authorList>
    </citation>
    <scope>NUCLEOTIDE SEQUENCE</scope>
    <source>
        <strain evidence="3">ChiBcec7-5410</strain>
    </source>
</reference>
<dbReference type="SUPFAM" id="SSF55920">
    <property type="entry name" value="Creatinase/aminopeptidase"/>
    <property type="match status" value="1"/>
</dbReference>
<dbReference type="Gene3D" id="3.90.230.10">
    <property type="entry name" value="Creatinase/methionine aminopeptidase superfamily"/>
    <property type="match status" value="1"/>
</dbReference>
<gene>
    <name evidence="3" type="ORF">IAC43_01930</name>
</gene>
<dbReference type="Gene3D" id="3.40.350.10">
    <property type="entry name" value="Creatinase/prolidase N-terminal domain"/>
    <property type="match status" value="1"/>
</dbReference>
<dbReference type="SUPFAM" id="SSF53092">
    <property type="entry name" value="Creatinase/prolidase N-terminal domain"/>
    <property type="match status" value="1"/>
</dbReference>
<evidence type="ECO:0000259" key="2">
    <source>
        <dbReference type="Pfam" id="PF01321"/>
    </source>
</evidence>
<dbReference type="InterPro" id="IPR036005">
    <property type="entry name" value="Creatinase/aminopeptidase-like"/>
</dbReference>
<proteinExistence type="predicted"/>
<keyword evidence="3" id="KW-0645">Protease</keyword>
<dbReference type="Pfam" id="PF01321">
    <property type="entry name" value="Creatinase_N"/>
    <property type="match status" value="1"/>
</dbReference>